<sequence length="542" mass="62106">MLAELLAIYNAHSVAAVVVVGVAITAAIFFLYIDYPSEVDVPIIGIGTRYTKWLAAIRNVWYARESIREGYAKESCFHIAVHGDYAFQIPTMTRMDVFICDRQMTREYYTADDDHLSFRAVMAEEFQFEYLLPGQLHSVRRIPNSVIAKALSWQRTRASKPEDPFFKAFSAEFVHGFQQEVQLLVQKQSRRLIPLFNGALPDAHSGWTAVPCFPLALKVVARLTTYSLFGEPLCRSDEFLDMCCIFGDAIPRDALILRSWPGWARPFVAKYLAAPRLVRRLQGVLHAEIQKRREAREKNPMKDILDFSINWVDQRADGSYDDWHITDMMTNTIFAALHTSSQLVVHTIFELATRREYAEPLREEIRQCFELHGEGTKKSLDSMYKVDSFIKETQRTNPLDASSLARLALKDYTFSNGLHIPKGSAIFTPNAPLFEDERFYPDPQRFDGFRFSKMRNDPKLSSSCDMTSTNEQSMHFGIGRHACPGRFMVSDEVKLAVVHLLQNFDFCVENFGPRPKNIPFGKFILPNMSAKVWLRETTRGTK</sequence>
<comment type="subcellular location">
    <subcellularLocation>
        <location evidence="2">Membrane</location>
    </subcellularLocation>
</comment>
<dbReference type="GO" id="GO:0016705">
    <property type="term" value="F:oxidoreductase activity, acting on paired donors, with incorporation or reduction of molecular oxygen"/>
    <property type="evidence" value="ECO:0007669"/>
    <property type="project" value="InterPro"/>
</dbReference>
<evidence type="ECO:0000256" key="9">
    <source>
        <dbReference type="ARBA" id="ARBA00023002"/>
    </source>
</evidence>
<evidence type="ECO:0000256" key="1">
    <source>
        <dbReference type="ARBA" id="ARBA00001971"/>
    </source>
</evidence>
<reference evidence="16 17" key="1">
    <citation type="journal article" date="2016" name="Genome Biol. Evol.">
        <title>Divergent and convergent evolution of fungal pathogenicity.</title>
        <authorList>
            <person name="Shang Y."/>
            <person name="Xiao G."/>
            <person name="Zheng P."/>
            <person name="Cen K."/>
            <person name="Zhan S."/>
            <person name="Wang C."/>
        </authorList>
    </citation>
    <scope>NUCLEOTIDE SEQUENCE [LARGE SCALE GENOMIC DNA]</scope>
    <source>
        <strain evidence="16 17">RCEF 4871</strain>
    </source>
</reference>
<name>A0A166WLP6_METRR</name>
<dbReference type="GO" id="GO:0005506">
    <property type="term" value="F:iron ion binding"/>
    <property type="evidence" value="ECO:0007669"/>
    <property type="project" value="InterPro"/>
</dbReference>
<dbReference type="PANTHER" id="PTHR46206:SF5">
    <property type="entry name" value="P450, PUTATIVE (EUROFUNG)-RELATED"/>
    <property type="match status" value="1"/>
</dbReference>
<keyword evidence="6 15" id="KW-0812">Transmembrane</keyword>
<keyword evidence="8 15" id="KW-1133">Transmembrane helix</keyword>
<evidence type="ECO:0000256" key="13">
    <source>
        <dbReference type="PIRSR" id="PIRSR602401-1"/>
    </source>
</evidence>
<dbReference type="Gene3D" id="1.10.630.10">
    <property type="entry name" value="Cytochrome P450"/>
    <property type="match status" value="1"/>
</dbReference>
<dbReference type="Proteomes" id="UP000243498">
    <property type="component" value="Unassembled WGS sequence"/>
</dbReference>
<evidence type="ECO:0000256" key="6">
    <source>
        <dbReference type="ARBA" id="ARBA00022692"/>
    </source>
</evidence>
<dbReference type="PANTHER" id="PTHR46206">
    <property type="entry name" value="CYTOCHROME P450"/>
    <property type="match status" value="1"/>
</dbReference>
<evidence type="ECO:0000256" key="7">
    <source>
        <dbReference type="ARBA" id="ARBA00022723"/>
    </source>
</evidence>
<comment type="similarity">
    <text evidence="4 14">Belongs to the cytochrome P450 family.</text>
</comment>
<dbReference type="PROSITE" id="PS00086">
    <property type="entry name" value="CYTOCHROME_P450"/>
    <property type="match status" value="1"/>
</dbReference>
<evidence type="ECO:0000256" key="11">
    <source>
        <dbReference type="ARBA" id="ARBA00023033"/>
    </source>
</evidence>
<evidence type="ECO:0000256" key="2">
    <source>
        <dbReference type="ARBA" id="ARBA00004370"/>
    </source>
</evidence>
<dbReference type="InterPro" id="IPR001128">
    <property type="entry name" value="Cyt_P450"/>
</dbReference>
<feature type="binding site" description="axial binding residue" evidence="13">
    <location>
        <position position="483"/>
    </location>
    <ligand>
        <name>heme</name>
        <dbReference type="ChEBI" id="CHEBI:30413"/>
    </ligand>
    <ligandPart>
        <name>Fe</name>
        <dbReference type="ChEBI" id="CHEBI:18248"/>
    </ligandPart>
</feature>
<evidence type="ECO:0000256" key="3">
    <source>
        <dbReference type="ARBA" id="ARBA00005179"/>
    </source>
</evidence>
<keyword evidence="12 15" id="KW-0472">Membrane</keyword>
<dbReference type="GO" id="GO:0016020">
    <property type="term" value="C:membrane"/>
    <property type="evidence" value="ECO:0007669"/>
    <property type="project" value="UniProtKB-SubCell"/>
</dbReference>
<evidence type="ECO:0000256" key="12">
    <source>
        <dbReference type="ARBA" id="ARBA00023136"/>
    </source>
</evidence>
<dbReference type="SUPFAM" id="SSF48264">
    <property type="entry name" value="Cytochrome P450"/>
    <property type="match status" value="1"/>
</dbReference>
<accession>A0A166WLP6</accession>
<keyword evidence="9 14" id="KW-0560">Oxidoreductase</keyword>
<protein>
    <submittedName>
        <fullName evidence="16">P450 monooxygenase</fullName>
    </submittedName>
</protein>
<keyword evidence="11 14" id="KW-0503">Monooxygenase</keyword>
<proteinExistence type="inferred from homology"/>
<dbReference type="Pfam" id="PF00067">
    <property type="entry name" value="p450"/>
    <property type="match status" value="1"/>
</dbReference>
<feature type="transmembrane region" description="Helical" evidence="15">
    <location>
        <begin position="12"/>
        <end position="33"/>
    </location>
</feature>
<evidence type="ECO:0000256" key="14">
    <source>
        <dbReference type="RuleBase" id="RU000461"/>
    </source>
</evidence>
<dbReference type="OMA" id="RWEVFIC"/>
<dbReference type="PRINTS" id="PR00463">
    <property type="entry name" value="EP450I"/>
</dbReference>
<comment type="cofactor">
    <cofactor evidence="1 13">
        <name>heme</name>
        <dbReference type="ChEBI" id="CHEBI:30413"/>
    </cofactor>
</comment>
<dbReference type="GO" id="GO:0004497">
    <property type="term" value="F:monooxygenase activity"/>
    <property type="evidence" value="ECO:0007669"/>
    <property type="project" value="UniProtKB-KW"/>
</dbReference>
<dbReference type="AlphaFoldDB" id="A0A166WLP6"/>
<comment type="pathway">
    <text evidence="3">Secondary metabolite biosynthesis.</text>
</comment>
<dbReference type="OrthoDB" id="1844152at2759"/>
<evidence type="ECO:0000256" key="15">
    <source>
        <dbReference type="SAM" id="Phobius"/>
    </source>
</evidence>
<gene>
    <name evidence="16" type="ORF">NOR_08255</name>
</gene>
<keyword evidence="5 13" id="KW-0349">Heme</keyword>
<evidence type="ECO:0000313" key="16">
    <source>
        <dbReference type="EMBL" id="OAA34869.1"/>
    </source>
</evidence>
<keyword evidence="17" id="KW-1185">Reference proteome</keyword>
<dbReference type="GO" id="GO:0020037">
    <property type="term" value="F:heme binding"/>
    <property type="evidence" value="ECO:0007669"/>
    <property type="project" value="InterPro"/>
</dbReference>
<keyword evidence="7 13" id="KW-0479">Metal-binding</keyword>
<dbReference type="STRING" id="1081105.A0A166WLP6"/>
<organism evidence="16 17">
    <name type="scientific">Metarhizium rileyi (strain RCEF 4871)</name>
    <name type="common">Nomuraea rileyi</name>
    <dbReference type="NCBI Taxonomy" id="1649241"/>
    <lineage>
        <taxon>Eukaryota</taxon>
        <taxon>Fungi</taxon>
        <taxon>Dikarya</taxon>
        <taxon>Ascomycota</taxon>
        <taxon>Pezizomycotina</taxon>
        <taxon>Sordariomycetes</taxon>
        <taxon>Hypocreomycetidae</taxon>
        <taxon>Hypocreales</taxon>
        <taxon>Clavicipitaceae</taxon>
        <taxon>Metarhizium</taxon>
    </lineage>
</organism>
<evidence type="ECO:0000256" key="8">
    <source>
        <dbReference type="ARBA" id="ARBA00022989"/>
    </source>
</evidence>
<keyword evidence="10 13" id="KW-0408">Iron</keyword>
<dbReference type="InterPro" id="IPR036396">
    <property type="entry name" value="Cyt_P450_sf"/>
</dbReference>
<evidence type="ECO:0000256" key="4">
    <source>
        <dbReference type="ARBA" id="ARBA00010617"/>
    </source>
</evidence>
<evidence type="ECO:0000256" key="5">
    <source>
        <dbReference type="ARBA" id="ARBA00022617"/>
    </source>
</evidence>
<dbReference type="InterPro" id="IPR002401">
    <property type="entry name" value="Cyt_P450_E_grp-I"/>
</dbReference>
<dbReference type="EMBL" id="AZHC01000047">
    <property type="protein sequence ID" value="OAA34869.1"/>
    <property type="molecule type" value="Genomic_DNA"/>
</dbReference>
<comment type="caution">
    <text evidence="16">The sequence shown here is derived from an EMBL/GenBank/DDBJ whole genome shotgun (WGS) entry which is preliminary data.</text>
</comment>
<dbReference type="CDD" id="cd11041">
    <property type="entry name" value="CYP503A1-like"/>
    <property type="match status" value="1"/>
</dbReference>
<dbReference type="InterPro" id="IPR017972">
    <property type="entry name" value="Cyt_P450_CS"/>
</dbReference>
<evidence type="ECO:0000256" key="10">
    <source>
        <dbReference type="ARBA" id="ARBA00023004"/>
    </source>
</evidence>
<evidence type="ECO:0000313" key="17">
    <source>
        <dbReference type="Proteomes" id="UP000243498"/>
    </source>
</evidence>